<feature type="compositionally biased region" description="Acidic residues" evidence="1">
    <location>
        <begin position="121"/>
        <end position="137"/>
    </location>
</feature>
<comment type="caution">
    <text evidence="2">The sequence shown here is derived from an EMBL/GenBank/DDBJ whole genome shotgun (WGS) entry which is preliminary data.</text>
</comment>
<keyword evidence="3" id="KW-1185">Reference proteome</keyword>
<name>A0ABR3S656_9PLEO</name>
<dbReference type="Proteomes" id="UP001521785">
    <property type="component" value="Unassembled WGS sequence"/>
</dbReference>
<proteinExistence type="predicted"/>
<protein>
    <submittedName>
        <fullName evidence="2">Uncharacterized protein</fullName>
    </submittedName>
</protein>
<feature type="region of interest" description="Disordered" evidence="1">
    <location>
        <begin position="1"/>
        <end position="80"/>
    </location>
</feature>
<feature type="region of interest" description="Disordered" evidence="1">
    <location>
        <begin position="121"/>
        <end position="187"/>
    </location>
</feature>
<gene>
    <name evidence="2" type="ORF">SLS60_000405</name>
</gene>
<dbReference type="EMBL" id="JAKJXO020000001">
    <property type="protein sequence ID" value="KAL1612181.1"/>
    <property type="molecule type" value="Genomic_DNA"/>
</dbReference>
<evidence type="ECO:0000256" key="1">
    <source>
        <dbReference type="SAM" id="MobiDB-lite"/>
    </source>
</evidence>
<feature type="compositionally biased region" description="Acidic residues" evidence="1">
    <location>
        <begin position="168"/>
        <end position="180"/>
    </location>
</feature>
<sequence>MARLNPHPVPSPRAHSGTASPRLKYTVSCPLLRTQTSRTSSKDDARASAEQEHEQAIAFQPSLSDENEEPRPRLIIARARRKRLNPNLTIRKKTSQYDLSRPDLNRIYPFLSNVVYLEVPDESDEEHGAEGNDADSEGPDKEEQYGEAPGSSDEEHGENVGRRSYSNQEEEGDEEQEDGDSAYGSVEIPDAACPTIFTHPDSMWTYAAICKWRDAVEMVPLSPPKVVPKIDVRKRATPKTPRKSPSKRLLTF</sequence>
<accession>A0ABR3S656</accession>
<organism evidence="2 3">
    <name type="scientific">Paraconiothyrium brasiliense</name>
    <dbReference type="NCBI Taxonomy" id="300254"/>
    <lineage>
        <taxon>Eukaryota</taxon>
        <taxon>Fungi</taxon>
        <taxon>Dikarya</taxon>
        <taxon>Ascomycota</taxon>
        <taxon>Pezizomycotina</taxon>
        <taxon>Dothideomycetes</taxon>
        <taxon>Pleosporomycetidae</taxon>
        <taxon>Pleosporales</taxon>
        <taxon>Massarineae</taxon>
        <taxon>Didymosphaeriaceae</taxon>
        <taxon>Paraconiothyrium</taxon>
    </lineage>
</organism>
<evidence type="ECO:0000313" key="3">
    <source>
        <dbReference type="Proteomes" id="UP001521785"/>
    </source>
</evidence>
<reference evidence="2 3" key="1">
    <citation type="submission" date="2024-02" db="EMBL/GenBank/DDBJ databases">
        <title>De novo assembly and annotation of 12 fungi associated with fruit tree decline syndrome in Ontario, Canada.</title>
        <authorList>
            <person name="Sulman M."/>
            <person name="Ellouze W."/>
            <person name="Ilyukhin E."/>
        </authorList>
    </citation>
    <scope>NUCLEOTIDE SEQUENCE [LARGE SCALE GENOMIC DNA]</scope>
    <source>
        <strain evidence="2 3">M42-189</strain>
    </source>
</reference>
<evidence type="ECO:0000313" key="2">
    <source>
        <dbReference type="EMBL" id="KAL1612181.1"/>
    </source>
</evidence>
<feature type="compositionally biased region" description="Basic and acidic residues" evidence="1">
    <location>
        <begin position="40"/>
        <end position="55"/>
    </location>
</feature>